<reference evidence="1" key="1">
    <citation type="journal article" date="2020" name="Stud. Mycol.">
        <title>101 Dothideomycetes genomes: a test case for predicting lifestyles and emergence of pathogens.</title>
        <authorList>
            <person name="Haridas S."/>
            <person name="Albert R."/>
            <person name="Binder M."/>
            <person name="Bloem J."/>
            <person name="Labutti K."/>
            <person name="Salamov A."/>
            <person name="Andreopoulos B."/>
            <person name="Baker S."/>
            <person name="Barry K."/>
            <person name="Bills G."/>
            <person name="Bluhm B."/>
            <person name="Cannon C."/>
            <person name="Castanera R."/>
            <person name="Culley D."/>
            <person name="Daum C."/>
            <person name="Ezra D."/>
            <person name="Gonzalez J."/>
            <person name="Henrissat B."/>
            <person name="Kuo A."/>
            <person name="Liang C."/>
            <person name="Lipzen A."/>
            <person name="Lutzoni F."/>
            <person name="Magnuson J."/>
            <person name="Mondo S."/>
            <person name="Nolan M."/>
            <person name="Ohm R."/>
            <person name="Pangilinan J."/>
            <person name="Park H.-J."/>
            <person name="Ramirez L."/>
            <person name="Alfaro M."/>
            <person name="Sun H."/>
            <person name="Tritt A."/>
            <person name="Yoshinaga Y."/>
            <person name="Zwiers L.-H."/>
            <person name="Turgeon B."/>
            <person name="Goodwin S."/>
            <person name="Spatafora J."/>
            <person name="Crous P."/>
            <person name="Grigoriev I."/>
        </authorList>
    </citation>
    <scope>NUCLEOTIDE SEQUENCE</scope>
    <source>
        <strain evidence="1">CBS 675.92</strain>
    </source>
</reference>
<dbReference type="Pfam" id="PF14223">
    <property type="entry name" value="Retrotran_gag_2"/>
    <property type="match status" value="1"/>
</dbReference>
<dbReference type="AlphaFoldDB" id="A0A6A5TJS8"/>
<dbReference type="OrthoDB" id="3740850at2759"/>
<protein>
    <submittedName>
        <fullName evidence="1">Uncharacterized protein</fullName>
    </submittedName>
</protein>
<proteinExistence type="predicted"/>
<organism evidence="1 2">
    <name type="scientific">Byssothecium circinans</name>
    <dbReference type="NCBI Taxonomy" id="147558"/>
    <lineage>
        <taxon>Eukaryota</taxon>
        <taxon>Fungi</taxon>
        <taxon>Dikarya</taxon>
        <taxon>Ascomycota</taxon>
        <taxon>Pezizomycotina</taxon>
        <taxon>Dothideomycetes</taxon>
        <taxon>Pleosporomycetidae</taxon>
        <taxon>Pleosporales</taxon>
        <taxon>Massarineae</taxon>
        <taxon>Massarinaceae</taxon>
        <taxon>Byssothecium</taxon>
    </lineage>
</organism>
<name>A0A6A5TJS8_9PLEO</name>
<evidence type="ECO:0000313" key="2">
    <source>
        <dbReference type="Proteomes" id="UP000800035"/>
    </source>
</evidence>
<evidence type="ECO:0000313" key="1">
    <source>
        <dbReference type="EMBL" id="KAF1952618.1"/>
    </source>
</evidence>
<sequence>MSKKKPCLAPPAANGDTAVAAWDTDDSKAMVMLLSSVHDDLTMSIASCDTSPAAWEHFANRFDRGTATLPDTMDTIIDNLSTRNLAAFQDIEPKVLSISEMHSLASASSSTAYGGFSGHRARGHRAHRSW</sequence>
<dbReference type="Proteomes" id="UP000800035">
    <property type="component" value="Unassembled WGS sequence"/>
</dbReference>
<dbReference type="EMBL" id="ML977009">
    <property type="protein sequence ID" value="KAF1952618.1"/>
    <property type="molecule type" value="Genomic_DNA"/>
</dbReference>
<accession>A0A6A5TJS8</accession>
<gene>
    <name evidence="1" type="ORF">CC80DRAFT_552116</name>
</gene>
<keyword evidence="2" id="KW-1185">Reference proteome</keyword>